<name>A0ABS0L2L9_9BACT</name>
<feature type="region of interest" description="Disordered" evidence="3">
    <location>
        <begin position="56"/>
        <end position="78"/>
    </location>
</feature>
<dbReference type="RefSeq" id="WP_196955388.1">
    <property type="nucleotide sequence ID" value="NZ_JADWYK010000007.1"/>
</dbReference>
<keyword evidence="6" id="KW-1185">Reference proteome</keyword>
<evidence type="ECO:0000256" key="2">
    <source>
        <dbReference type="ARBA" id="ARBA00023163"/>
    </source>
</evidence>
<evidence type="ECO:0000313" key="6">
    <source>
        <dbReference type="Proteomes" id="UP000601099"/>
    </source>
</evidence>
<protein>
    <submittedName>
        <fullName evidence="5">Helix-turn-helix domain-containing protein</fullName>
    </submittedName>
</protein>
<reference evidence="5 6" key="1">
    <citation type="submission" date="2020-11" db="EMBL/GenBank/DDBJ databases">
        <title>Hymenobacter sp.</title>
        <authorList>
            <person name="Kim M.K."/>
        </authorList>
    </citation>
    <scope>NUCLEOTIDE SEQUENCE [LARGE SCALE GENOMIC DNA]</scope>
    <source>
        <strain evidence="5 6">BT594</strain>
    </source>
</reference>
<evidence type="ECO:0000259" key="4">
    <source>
        <dbReference type="PROSITE" id="PS01124"/>
    </source>
</evidence>
<dbReference type="Proteomes" id="UP000601099">
    <property type="component" value="Unassembled WGS sequence"/>
</dbReference>
<sequence>MKALYTLSTLFSTTQGTTLERHLISRHVALTQQQLTTTEDALAAIADRLSYSSSHHLSNQFKRETGLTPDGPSAVLPGRQERNDFLILQFFPAIMYSPRGGMPRPL</sequence>
<dbReference type="SUPFAM" id="SSF46689">
    <property type="entry name" value="Homeodomain-like"/>
    <property type="match status" value="1"/>
</dbReference>
<dbReference type="EMBL" id="JADWYK010000007">
    <property type="protein sequence ID" value="MBG8554362.1"/>
    <property type="molecule type" value="Genomic_DNA"/>
</dbReference>
<dbReference type="Pfam" id="PF12833">
    <property type="entry name" value="HTH_18"/>
    <property type="match status" value="1"/>
</dbReference>
<proteinExistence type="predicted"/>
<feature type="domain" description="HTH araC/xylS-type" evidence="4">
    <location>
        <begin position="1"/>
        <end position="69"/>
    </location>
</feature>
<keyword evidence="2" id="KW-0804">Transcription</keyword>
<keyword evidence="1" id="KW-0805">Transcription regulation</keyword>
<evidence type="ECO:0000256" key="1">
    <source>
        <dbReference type="ARBA" id="ARBA00023015"/>
    </source>
</evidence>
<dbReference type="Gene3D" id="1.10.10.60">
    <property type="entry name" value="Homeodomain-like"/>
    <property type="match status" value="1"/>
</dbReference>
<evidence type="ECO:0000256" key="3">
    <source>
        <dbReference type="SAM" id="MobiDB-lite"/>
    </source>
</evidence>
<accession>A0ABS0L2L9</accession>
<dbReference type="InterPro" id="IPR009057">
    <property type="entry name" value="Homeodomain-like_sf"/>
</dbReference>
<organism evidence="5 6">
    <name type="scientific">Hymenobacter guriensis</name>
    <dbReference type="NCBI Taxonomy" id="2793065"/>
    <lineage>
        <taxon>Bacteria</taxon>
        <taxon>Pseudomonadati</taxon>
        <taxon>Bacteroidota</taxon>
        <taxon>Cytophagia</taxon>
        <taxon>Cytophagales</taxon>
        <taxon>Hymenobacteraceae</taxon>
        <taxon>Hymenobacter</taxon>
    </lineage>
</organism>
<evidence type="ECO:0000313" key="5">
    <source>
        <dbReference type="EMBL" id="MBG8554362.1"/>
    </source>
</evidence>
<comment type="caution">
    <text evidence="5">The sequence shown here is derived from an EMBL/GenBank/DDBJ whole genome shotgun (WGS) entry which is preliminary data.</text>
</comment>
<dbReference type="InterPro" id="IPR018060">
    <property type="entry name" value="HTH_AraC"/>
</dbReference>
<dbReference type="PROSITE" id="PS01124">
    <property type="entry name" value="HTH_ARAC_FAMILY_2"/>
    <property type="match status" value="1"/>
</dbReference>
<gene>
    <name evidence="5" type="ORF">I5L79_12440</name>
</gene>